<dbReference type="EMBL" id="JBJVNE010000037">
    <property type="protein sequence ID" value="MFM9653006.1"/>
    <property type="molecule type" value="Genomic_DNA"/>
</dbReference>
<evidence type="ECO:0000313" key="1">
    <source>
        <dbReference type="EMBL" id="MFM9653006.1"/>
    </source>
</evidence>
<name>A0ABW9IYE1_STRGJ</name>
<reference evidence="1 2" key="1">
    <citation type="submission" date="2024-12" db="EMBL/GenBank/DDBJ databases">
        <title>Forecasting of Potato common scab and diversities of Pathogenic streptomyces spp. in china.</title>
        <authorList>
            <person name="Handique U."/>
            <person name="Wu J."/>
        </authorList>
    </citation>
    <scope>NUCLEOTIDE SEQUENCE [LARGE SCALE GENOMIC DNA]</scope>
    <source>
        <strain evidence="1 2">ZRIMU1585</strain>
    </source>
</reference>
<sequence>MALMWMQSSASEWLAAASEDPRACKREWRFGLTGIALLPAGRLWDVVIVAEELGRGVADVLEDLPLLRPGPVLWDARRSQVGFFVPPGTASRCCGPGLRCAGEGAWIAAPAPHHRWGSLRWLISPDGAGTLNQPEVLALTLKRAAGRPERGLSG</sequence>
<evidence type="ECO:0000313" key="2">
    <source>
        <dbReference type="Proteomes" id="UP001631993"/>
    </source>
</evidence>
<organism evidence="1 2">
    <name type="scientific">Streptomyces galilaeus</name>
    <dbReference type="NCBI Taxonomy" id="33899"/>
    <lineage>
        <taxon>Bacteria</taxon>
        <taxon>Bacillati</taxon>
        <taxon>Actinomycetota</taxon>
        <taxon>Actinomycetes</taxon>
        <taxon>Kitasatosporales</taxon>
        <taxon>Streptomycetaceae</taxon>
        <taxon>Streptomyces</taxon>
    </lineage>
</organism>
<accession>A0ABW9IYE1</accession>
<protein>
    <recommendedName>
        <fullName evidence="3">DNA primase/polymerase bifunctional N-terminal domain-containing protein</fullName>
    </recommendedName>
</protein>
<evidence type="ECO:0008006" key="3">
    <source>
        <dbReference type="Google" id="ProtNLM"/>
    </source>
</evidence>
<proteinExistence type="predicted"/>
<keyword evidence="2" id="KW-1185">Reference proteome</keyword>
<dbReference type="RefSeq" id="WP_369276837.1">
    <property type="nucleotide sequence ID" value="NZ_JBJVMW010000038.1"/>
</dbReference>
<dbReference type="Proteomes" id="UP001631993">
    <property type="component" value="Unassembled WGS sequence"/>
</dbReference>
<gene>
    <name evidence="1" type="ORF">ACKI1S_43770</name>
</gene>
<comment type="caution">
    <text evidence="1">The sequence shown here is derived from an EMBL/GenBank/DDBJ whole genome shotgun (WGS) entry which is preliminary data.</text>
</comment>